<keyword evidence="13" id="KW-1185">Reference proteome</keyword>
<comment type="function">
    <text evidence="9">Acts as a magnesium transporter.</text>
</comment>
<feature type="transmembrane region" description="Helical" evidence="9">
    <location>
        <begin position="410"/>
        <end position="432"/>
    </location>
</feature>
<keyword evidence="8" id="KW-0129">CBS domain</keyword>
<evidence type="ECO:0000256" key="1">
    <source>
        <dbReference type="ARBA" id="ARBA00004141"/>
    </source>
</evidence>
<comment type="caution">
    <text evidence="12">The sequence shown here is derived from an EMBL/GenBank/DDBJ whole genome shotgun (WGS) entry which is preliminary data.</text>
</comment>
<dbReference type="SUPFAM" id="SSF54631">
    <property type="entry name" value="CBS-domain pair"/>
    <property type="match status" value="1"/>
</dbReference>
<dbReference type="SUPFAM" id="SSF161093">
    <property type="entry name" value="MgtE membrane domain-like"/>
    <property type="match status" value="1"/>
</dbReference>
<comment type="subunit">
    <text evidence="9">Homodimer.</text>
</comment>
<dbReference type="InterPro" id="IPR036739">
    <property type="entry name" value="SLC41_membr_dom_sf"/>
</dbReference>
<comment type="subcellular location">
    <subcellularLocation>
        <location evidence="9">Cell membrane</location>
        <topology evidence="9">Multi-pass membrane protein</topology>
    </subcellularLocation>
    <subcellularLocation>
        <location evidence="1">Membrane</location>
        <topology evidence="1">Multi-pass membrane protein</topology>
    </subcellularLocation>
</comment>
<dbReference type="InterPro" id="IPR046342">
    <property type="entry name" value="CBS_dom_sf"/>
</dbReference>
<feature type="compositionally biased region" description="Polar residues" evidence="10">
    <location>
        <begin position="9"/>
        <end position="21"/>
    </location>
</feature>
<dbReference type="Gene3D" id="3.10.580.10">
    <property type="entry name" value="CBS-domain"/>
    <property type="match status" value="1"/>
</dbReference>
<dbReference type="GO" id="GO:0005886">
    <property type="term" value="C:plasma membrane"/>
    <property type="evidence" value="ECO:0007669"/>
    <property type="project" value="UniProtKB-SubCell"/>
</dbReference>
<dbReference type="InterPro" id="IPR006667">
    <property type="entry name" value="SLC41_membr_dom"/>
</dbReference>
<dbReference type="Proteomes" id="UP000532440">
    <property type="component" value="Unassembled WGS sequence"/>
</dbReference>
<dbReference type="SMART" id="SM00924">
    <property type="entry name" value="MgtE_N"/>
    <property type="match status" value="1"/>
</dbReference>
<accession>A0A7W8M832</accession>
<dbReference type="Pfam" id="PF00571">
    <property type="entry name" value="CBS"/>
    <property type="match status" value="1"/>
</dbReference>
<dbReference type="Gene3D" id="1.10.357.20">
    <property type="entry name" value="SLC41 divalent cation transporters, integral membrane domain"/>
    <property type="match status" value="1"/>
</dbReference>
<dbReference type="InterPro" id="IPR000644">
    <property type="entry name" value="CBS_dom"/>
</dbReference>
<dbReference type="EMBL" id="JACHGB010000003">
    <property type="protein sequence ID" value="MBB5271616.1"/>
    <property type="molecule type" value="Genomic_DNA"/>
</dbReference>
<dbReference type="GO" id="GO:0046872">
    <property type="term" value="F:metal ion binding"/>
    <property type="evidence" value="ECO:0007669"/>
    <property type="project" value="UniProtKB-KW"/>
</dbReference>
<dbReference type="Pfam" id="PF03448">
    <property type="entry name" value="MgtE_N"/>
    <property type="match status" value="1"/>
</dbReference>
<comment type="similarity">
    <text evidence="2 9">Belongs to the SLC41A transporter family.</text>
</comment>
<gene>
    <name evidence="12" type="ORF">HNQ70_001626</name>
</gene>
<feature type="transmembrane region" description="Helical" evidence="9">
    <location>
        <begin position="363"/>
        <end position="381"/>
    </location>
</feature>
<keyword evidence="6 9" id="KW-1133">Transmembrane helix</keyword>
<evidence type="ECO:0000256" key="9">
    <source>
        <dbReference type="RuleBase" id="RU362011"/>
    </source>
</evidence>
<feature type="domain" description="CBS" evidence="11">
    <location>
        <begin position="254"/>
        <end position="310"/>
    </location>
</feature>
<sequence length="503" mass="55785">MAEHDQESQDSGSDAALSTAQPRDAEEASRALHEVQEMLRRHRLAVEVAHRQHYGEGEGRHVLVEHLVERQGLNELRARLDRLHPADVAYILEGLPLEDRLVAWDLVKAERDGEILLEVSDAVRETLIDSMDRHELVDAIESMEADEIADLAPDLPRDVVEEVRRQLNQQEREQLRAAMSYPEDSVGGRMYFDFVKVREDVTLEAVLRYLRQLEELPEHTDQVFVVDSHDQLCGALPIDRLLVNEPEVMVADAMLRDVLTLQAMDDVDDAAQAFERYDLVSAPVIDPHGRLVGRLTVAEVVDVIREQGDYGRLSQAGLREEEDIFASVWDSAKNRWLWLALNLCTAFFASRVIGAFEGTIERVAALAALMPIVAGIAGNSGNQTMTLVVRSLAFGQVTMANAWRLMLKEFAVAGLNGVVWGGVAGLVAWALYRDTVEGPLLGLTMSLAMMLNLLLGALIAMAVPLGLHRMGRDPAIGSSVLLTFSTDSMGFFIFLGLATLFFT</sequence>
<dbReference type="PANTHER" id="PTHR43773">
    <property type="entry name" value="MAGNESIUM TRANSPORTER MGTE"/>
    <property type="match status" value="1"/>
</dbReference>
<dbReference type="NCBIfam" id="TIGR00400">
    <property type="entry name" value="mgtE"/>
    <property type="match status" value="1"/>
</dbReference>
<evidence type="ECO:0000256" key="7">
    <source>
        <dbReference type="ARBA" id="ARBA00023136"/>
    </source>
</evidence>
<dbReference type="AlphaFoldDB" id="A0A7W8M832"/>
<evidence type="ECO:0000256" key="2">
    <source>
        <dbReference type="ARBA" id="ARBA00009749"/>
    </source>
</evidence>
<dbReference type="Gene3D" id="1.25.60.10">
    <property type="entry name" value="MgtE N-terminal domain-like"/>
    <property type="match status" value="1"/>
</dbReference>
<dbReference type="PANTHER" id="PTHR43773:SF1">
    <property type="entry name" value="MAGNESIUM TRANSPORTER MGTE"/>
    <property type="match status" value="1"/>
</dbReference>
<feature type="transmembrane region" description="Helical" evidence="9">
    <location>
        <begin position="444"/>
        <end position="467"/>
    </location>
</feature>
<dbReference type="InterPro" id="IPR006669">
    <property type="entry name" value="MgtE_transporter"/>
</dbReference>
<dbReference type="CDD" id="cd04606">
    <property type="entry name" value="CBS_pair_Mg_transporter"/>
    <property type="match status" value="1"/>
</dbReference>
<dbReference type="RefSeq" id="WP_183966143.1">
    <property type="nucleotide sequence ID" value="NZ_BAABEW010000001.1"/>
</dbReference>
<keyword evidence="7 9" id="KW-0472">Membrane</keyword>
<dbReference type="SMART" id="SM00116">
    <property type="entry name" value="CBS"/>
    <property type="match status" value="2"/>
</dbReference>
<evidence type="ECO:0000313" key="13">
    <source>
        <dbReference type="Proteomes" id="UP000532440"/>
    </source>
</evidence>
<keyword evidence="4 9" id="KW-0812">Transmembrane</keyword>
<evidence type="ECO:0000256" key="6">
    <source>
        <dbReference type="ARBA" id="ARBA00022989"/>
    </source>
</evidence>
<evidence type="ECO:0000256" key="8">
    <source>
        <dbReference type="PROSITE-ProRule" id="PRU00703"/>
    </source>
</evidence>
<feature type="transmembrane region" description="Helical" evidence="9">
    <location>
        <begin position="479"/>
        <end position="502"/>
    </location>
</feature>
<dbReference type="SUPFAM" id="SSF158791">
    <property type="entry name" value="MgtE N-terminal domain-like"/>
    <property type="match status" value="1"/>
</dbReference>
<dbReference type="InterPro" id="IPR038076">
    <property type="entry name" value="MgtE_N_sf"/>
</dbReference>
<protein>
    <recommendedName>
        <fullName evidence="9">Magnesium transporter MgtE</fullName>
    </recommendedName>
</protein>
<dbReference type="PROSITE" id="PS51371">
    <property type="entry name" value="CBS"/>
    <property type="match status" value="1"/>
</dbReference>
<proteinExistence type="inferred from homology"/>
<organism evidence="12 13">
    <name type="scientific">Quisquiliibacterium transsilvanicum</name>
    <dbReference type="NCBI Taxonomy" id="1549638"/>
    <lineage>
        <taxon>Bacteria</taxon>
        <taxon>Pseudomonadati</taxon>
        <taxon>Pseudomonadota</taxon>
        <taxon>Betaproteobacteria</taxon>
        <taxon>Burkholderiales</taxon>
        <taxon>Burkholderiaceae</taxon>
        <taxon>Quisquiliibacterium</taxon>
    </lineage>
</organism>
<feature type="transmembrane region" description="Helical" evidence="9">
    <location>
        <begin position="336"/>
        <end position="356"/>
    </location>
</feature>
<keyword evidence="9" id="KW-1003">Cell membrane</keyword>
<evidence type="ECO:0000313" key="12">
    <source>
        <dbReference type="EMBL" id="MBB5271616.1"/>
    </source>
</evidence>
<reference evidence="12 13" key="1">
    <citation type="submission" date="2020-08" db="EMBL/GenBank/DDBJ databases">
        <title>Genomic Encyclopedia of Type Strains, Phase IV (KMG-IV): sequencing the most valuable type-strain genomes for metagenomic binning, comparative biology and taxonomic classification.</title>
        <authorList>
            <person name="Goeker M."/>
        </authorList>
    </citation>
    <scope>NUCLEOTIDE SEQUENCE [LARGE SCALE GENOMIC DNA]</scope>
    <source>
        <strain evidence="12 13">DSM 29781</strain>
    </source>
</reference>
<evidence type="ECO:0000256" key="4">
    <source>
        <dbReference type="ARBA" id="ARBA00022692"/>
    </source>
</evidence>
<evidence type="ECO:0000256" key="5">
    <source>
        <dbReference type="ARBA" id="ARBA00022842"/>
    </source>
</evidence>
<keyword evidence="9" id="KW-0479">Metal-binding</keyword>
<evidence type="ECO:0000256" key="3">
    <source>
        <dbReference type="ARBA" id="ARBA00022448"/>
    </source>
</evidence>
<dbReference type="InterPro" id="IPR006668">
    <property type="entry name" value="Mg_transptr_MgtE_intracell_dom"/>
</dbReference>
<dbReference type="GO" id="GO:0015095">
    <property type="term" value="F:magnesium ion transmembrane transporter activity"/>
    <property type="evidence" value="ECO:0007669"/>
    <property type="project" value="UniProtKB-UniRule"/>
</dbReference>
<feature type="region of interest" description="Disordered" evidence="10">
    <location>
        <begin position="1"/>
        <end position="30"/>
    </location>
</feature>
<evidence type="ECO:0000259" key="11">
    <source>
        <dbReference type="PROSITE" id="PS51371"/>
    </source>
</evidence>
<keyword evidence="5 9" id="KW-0460">Magnesium</keyword>
<dbReference type="Pfam" id="PF01769">
    <property type="entry name" value="MgtE"/>
    <property type="match status" value="1"/>
</dbReference>
<keyword evidence="3 9" id="KW-0813">Transport</keyword>
<name>A0A7W8M832_9BURK</name>
<evidence type="ECO:0000256" key="10">
    <source>
        <dbReference type="SAM" id="MobiDB-lite"/>
    </source>
</evidence>